<dbReference type="InterPro" id="IPR036188">
    <property type="entry name" value="FAD/NAD-bd_sf"/>
</dbReference>
<dbReference type="Gene3D" id="3.50.50.60">
    <property type="entry name" value="FAD/NAD(P)-binding domain"/>
    <property type="match status" value="1"/>
</dbReference>
<evidence type="ECO:0000313" key="4">
    <source>
        <dbReference type="Proteomes" id="UP000664073"/>
    </source>
</evidence>
<dbReference type="Gene3D" id="3.30.9.10">
    <property type="entry name" value="D-Amino Acid Oxidase, subunit A, domain 2"/>
    <property type="match status" value="1"/>
</dbReference>
<gene>
    <name evidence="3" type="ORF">J2D77_13185</name>
</gene>
<evidence type="ECO:0000256" key="1">
    <source>
        <dbReference type="ARBA" id="ARBA00023002"/>
    </source>
</evidence>
<comment type="caution">
    <text evidence="3">The sequence shown here is derived from an EMBL/GenBank/DDBJ whole genome shotgun (WGS) entry which is preliminary data.</text>
</comment>
<name>A0A939HQZ9_9PROT</name>
<feature type="domain" description="FAD dependent oxidoreductase" evidence="2">
    <location>
        <begin position="32"/>
        <end position="385"/>
    </location>
</feature>
<dbReference type="InterPro" id="IPR006076">
    <property type="entry name" value="FAD-dep_OxRdtase"/>
</dbReference>
<dbReference type="SUPFAM" id="SSF51905">
    <property type="entry name" value="FAD/NAD(P)-binding domain"/>
    <property type="match status" value="1"/>
</dbReference>
<dbReference type="GO" id="GO:0005737">
    <property type="term" value="C:cytoplasm"/>
    <property type="evidence" value="ECO:0007669"/>
    <property type="project" value="TreeGrafter"/>
</dbReference>
<protein>
    <submittedName>
        <fullName evidence="3">FAD-binding oxidoreductase</fullName>
    </submittedName>
</protein>
<dbReference type="AlphaFoldDB" id="A0A939HQZ9"/>
<dbReference type="PANTHER" id="PTHR13847">
    <property type="entry name" value="SARCOSINE DEHYDROGENASE-RELATED"/>
    <property type="match status" value="1"/>
</dbReference>
<keyword evidence="1" id="KW-0560">Oxidoreductase</keyword>
<dbReference type="GO" id="GO:0016491">
    <property type="term" value="F:oxidoreductase activity"/>
    <property type="evidence" value="ECO:0007669"/>
    <property type="project" value="UniProtKB-KW"/>
</dbReference>
<evidence type="ECO:0000259" key="2">
    <source>
        <dbReference type="Pfam" id="PF01266"/>
    </source>
</evidence>
<dbReference type="RefSeq" id="WP_207846785.1">
    <property type="nucleotide sequence ID" value="NZ_JAFVMH010000007.1"/>
</dbReference>
<dbReference type="PANTHER" id="PTHR13847:SF281">
    <property type="entry name" value="FAD DEPENDENT OXIDOREDUCTASE DOMAIN-CONTAINING PROTEIN"/>
    <property type="match status" value="1"/>
</dbReference>
<keyword evidence="4" id="KW-1185">Reference proteome</keyword>
<proteinExistence type="predicted"/>
<organism evidence="3 4">
    <name type="scientific">Acetobacter garciniae</name>
    <dbReference type="NCBI Taxonomy" id="2817435"/>
    <lineage>
        <taxon>Bacteria</taxon>
        <taxon>Pseudomonadati</taxon>
        <taxon>Pseudomonadota</taxon>
        <taxon>Alphaproteobacteria</taxon>
        <taxon>Acetobacterales</taxon>
        <taxon>Acetobacteraceae</taxon>
        <taxon>Acetobacter</taxon>
    </lineage>
</organism>
<dbReference type="EMBL" id="JAFVMH010000007">
    <property type="protein sequence ID" value="MBO1326104.1"/>
    <property type="molecule type" value="Genomic_DNA"/>
</dbReference>
<dbReference type="Proteomes" id="UP000664073">
    <property type="component" value="Unassembled WGS sequence"/>
</dbReference>
<evidence type="ECO:0000313" key="3">
    <source>
        <dbReference type="EMBL" id="MBO1326104.1"/>
    </source>
</evidence>
<sequence length="434" mass="47683">MMFALPATFHWRLISKEPECPVSEVRDDLEADVVVVGGGLTGLAAALRFAKTGEKVVVLDAGRIGQGASGRNNGQVIPHHSRNSPMEIERIFGSHRGGIFNRMVGRAAQHVADIIREHAIDCDFVQRGWVQAAHAPSVVPRLRTFYGQWNQLGYDVDWLERDAMSACIGSTSFYGGWRAKSGGYLNPYAFCQGMARAAVQAGAHIYQDSAVTDIRREGGRWQLACPGGKVTARQVLITANIPQSSFWPGIRKVSVPLHVYQVSTGPLDENWQARVLPGREGVSDTSRIIRAFRYDSTGGLAMVGLHTLWHDAANRGLRDVAARLREIFPGLPLSVADRYWEGIFAVVPDRFPRMMALGPGLHFSGIYSGRGVALSVQWGAMTADLMLGKTAERDLPVPMTGLRTVPFHAMGVQYGRYMHPLHAVQDRIDAMKKS</sequence>
<reference evidence="3" key="1">
    <citation type="submission" date="2021-03" db="EMBL/GenBank/DDBJ databases">
        <title>The complete genome sequence of Acetobacter sp. TBRC 12339.</title>
        <authorList>
            <person name="Charoenyingcharoen P."/>
            <person name="Yukphan P."/>
        </authorList>
    </citation>
    <scope>NUCLEOTIDE SEQUENCE</scope>
    <source>
        <strain evidence="3">TBRC 12339</strain>
    </source>
</reference>
<accession>A0A939HQZ9</accession>
<dbReference type="Pfam" id="PF01266">
    <property type="entry name" value="DAO"/>
    <property type="match status" value="1"/>
</dbReference>